<dbReference type="InterPro" id="IPR050343">
    <property type="entry name" value="RsuA_PseudoU_synthase"/>
</dbReference>
<name>A0A1F4S5R7_UNCSA</name>
<evidence type="ECO:0000256" key="4">
    <source>
        <dbReference type="RuleBase" id="RU003887"/>
    </source>
</evidence>
<feature type="domain" description="RNA-binding S4" evidence="5">
    <location>
        <begin position="5"/>
        <end position="65"/>
    </location>
</feature>
<dbReference type="SUPFAM" id="SSF55120">
    <property type="entry name" value="Pseudouridine synthase"/>
    <property type="match status" value="1"/>
</dbReference>
<evidence type="ECO:0000256" key="1">
    <source>
        <dbReference type="ARBA" id="ARBA00008348"/>
    </source>
</evidence>
<keyword evidence="3" id="KW-0694">RNA-binding</keyword>
<dbReference type="InterPro" id="IPR036986">
    <property type="entry name" value="S4_RNA-bd_sf"/>
</dbReference>
<accession>A0A1F4S5R7</accession>
<dbReference type="GO" id="GO:0000455">
    <property type="term" value="P:enzyme-directed rRNA pseudouridine synthesis"/>
    <property type="evidence" value="ECO:0007669"/>
    <property type="project" value="UniProtKB-ARBA"/>
</dbReference>
<evidence type="ECO:0000313" key="7">
    <source>
        <dbReference type="Proteomes" id="UP000177905"/>
    </source>
</evidence>
<dbReference type="Gene3D" id="3.30.70.1560">
    <property type="entry name" value="Alpha-L RNA-binding motif"/>
    <property type="match status" value="1"/>
</dbReference>
<protein>
    <recommendedName>
        <fullName evidence="4">Pseudouridine synthase</fullName>
        <ecNumber evidence="4">5.4.99.-</ecNumber>
    </recommendedName>
</protein>
<dbReference type="Gene3D" id="3.30.70.580">
    <property type="entry name" value="Pseudouridine synthase I, catalytic domain, N-terminal subdomain"/>
    <property type="match status" value="1"/>
</dbReference>
<gene>
    <name evidence="6" type="ORF">A2290_05490</name>
</gene>
<dbReference type="Proteomes" id="UP000177905">
    <property type="component" value="Unassembled WGS sequence"/>
</dbReference>
<sequence>MPQEVRLQKYIAECGIASRRGAEKLITSGKVKVNGEIIKKLGSKIDPSKDKIIIDNKNIQKQEEKIYIKLYKPKGYISSCKRHTGERTVLDLIKNIPARLYPVGRLDKESEGLIILTNDGKLAHKLMHPRYEHEKEYEVTVEKELSDQEIKKLEDGIIIDGRKTLPTKLKTITNKKFNIILREGKKRQIRKMVSAVKNNVITLKRVRIENITLGTLSPGEYEYFSSKNFLTPKRNIIKQNLTDIV</sequence>
<dbReference type="EMBL" id="MEUA01000017">
    <property type="protein sequence ID" value="OGC15774.1"/>
    <property type="molecule type" value="Genomic_DNA"/>
</dbReference>
<dbReference type="CDD" id="cd00165">
    <property type="entry name" value="S4"/>
    <property type="match status" value="1"/>
</dbReference>
<organism evidence="6 7">
    <name type="scientific">candidate division WOR-1 bacterium RIFOXYB2_FULL_36_35</name>
    <dbReference type="NCBI Taxonomy" id="1802578"/>
    <lineage>
        <taxon>Bacteria</taxon>
        <taxon>Bacillati</taxon>
        <taxon>Saganbacteria</taxon>
    </lineage>
</organism>
<dbReference type="InterPro" id="IPR006145">
    <property type="entry name" value="PsdUridine_synth_RsuA/RluA"/>
</dbReference>
<evidence type="ECO:0000259" key="5">
    <source>
        <dbReference type="SMART" id="SM00363"/>
    </source>
</evidence>
<dbReference type="PANTHER" id="PTHR47683:SF2">
    <property type="entry name" value="RNA-BINDING S4 DOMAIN-CONTAINING PROTEIN"/>
    <property type="match status" value="1"/>
</dbReference>
<dbReference type="InterPro" id="IPR000748">
    <property type="entry name" value="PsdUridine_synth_RsuA/RluB/E/F"/>
</dbReference>
<evidence type="ECO:0000313" key="6">
    <source>
        <dbReference type="EMBL" id="OGC15774.1"/>
    </source>
</evidence>
<dbReference type="InterPro" id="IPR018496">
    <property type="entry name" value="PsdUridine_synth_RsuA/RluB_CS"/>
</dbReference>
<evidence type="ECO:0000256" key="3">
    <source>
        <dbReference type="PROSITE-ProRule" id="PRU00182"/>
    </source>
</evidence>
<dbReference type="SMART" id="SM00363">
    <property type="entry name" value="S4"/>
    <property type="match status" value="1"/>
</dbReference>
<dbReference type="NCBIfam" id="TIGR00093">
    <property type="entry name" value="pseudouridine synthase"/>
    <property type="match status" value="1"/>
</dbReference>
<dbReference type="CDD" id="cd02870">
    <property type="entry name" value="PseudoU_synth_RsuA_like"/>
    <property type="match status" value="1"/>
</dbReference>
<dbReference type="InterPro" id="IPR020094">
    <property type="entry name" value="TruA/RsuA/RluB/E/F_N"/>
</dbReference>
<dbReference type="SUPFAM" id="SSF55174">
    <property type="entry name" value="Alpha-L RNA-binding motif"/>
    <property type="match status" value="1"/>
</dbReference>
<dbReference type="InterPro" id="IPR020103">
    <property type="entry name" value="PsdUridine_synth_cat_dom_sf"/>
</dbReference>
<evidence type="ECO:0000256" key="2">
    <source>
        <dbReference type="ARBA" id="ARBA00023235"/>
    </source>
</evidence>
<dbReference type="FunFam" id="3.10.290.10:FF:000003">
    <property type="entry name" value="Pseudouridine synthase"/>
    <property type="match status" value="1"/>
</dbReference>
<dbReference type="EC" id="5.4.99.-" evidence="4"/>
<reference evidence="6 7" key="1">
    <citation type="journal article" date="2016" name="Nat. Commun.">
        <title>Thousands of microbial genomes shed light on interconnected biogeochemical processes in an aquifer system.</title>
        <authorList>
            <person name="Anantharaman K."/>
            <person name="Brown C.T."/>
            <person name="Hug L.A."/>
            <person name="Sharon I."/>
            <person name="Castelle C.J."/>
            <person name="Probst A.J."/>
            <person name="Thomas B.C."/>
            <person name="Singh A."/>
            <person name="Wilkins M.J."/>
            <person name="Karaoz U."/>
            <person name="Brodie E.L."/>
            <person name="Williams K.H."/>
            <person name="Hubbard S.S."/>
            <person name="Banfield J.F."/>
        </authorList>
    </citation>
    <scope>NUCLEOTIDE SEQUENCE [LARGE SCALE GENOMIC DNA]</scope>
</reference>
<dbReference type="GO" id="GO:0120159">
    <property type="term" value="F:rRNA pseudouridine synthase activity"/>
    <property type="evidence" value="ECO:0007669"/>
    <property type="project" value="UniProtKB-ARBA"/>
</dbReference>
<dbReference type="GO" id="GO:0003723">
    <property type="term" value="F:RNA binding"/>
    <property type="evidence" value="ECO:0007669"/>
    <property type="project" value="UniProtKB-KW"/>
</dbReference>
<keyword evidence="2 4" id="KW-0413">Isomerase</keyword>
<dbReference type="InterPro" id="IPR002942">
    <property type="entry name" value="S4_RNA-bd"/>
</dbReference>
<dbReference type="Pfam" id="PF00849">
    <property type="entry name" value="PseudoU_synth_2"/>
    <property type="match status" value="1"/>
</dbReference>
<proteinExistence type="inferred from homology"/>
<dbReference type="AlphaFoldDB" id="A0A1F4S5R7"/>
<dbReference type="PROSITE" id="PS50889">
    <property type="entry name" value="S4"/>
    <property type="match status" value="1"/>
</dbReference>
<comment type="similarity">
    <text evidence="1 4">Belongs to the pseudouridine synthase RsuA family.</text>
</comment>
<dbReference type="PROSITE" id="PS01149">
    <property type="entry name" value="PSI_RSU"/>
    <property type="match status" value="1"/>
</dbReference>
<dbReference type="Pfam" id="PF01479">
    <property type="entry name" value="S4"/>
    <property type="match status" value="1"/>
</dbReference>
<dbReference type="InterPro" id="IPR042092">
    <property type="entry name" value="PsdUridine_s_RsuA/RluB/E/F_cat"/>
</dbReference>
<comment type="caution">
    <text evidence="6">The sequence shown here is derived from an EMBL/GenBank/DDBJ whole genome shotgun (WGS) entry which is preliminary data.</text>
</comment>
<dbReference type="PANTHER" id="PTHR47683">
    <property type="entry name" value="PSEUDOURIDINE SYNTHASE FAMILY PROTEIN-RELATED"/>
    <property type="match status" value="1"/>
</dbReference>
<dbReference type="Gene3D" id="3.10.290.10">
    <property type="entry name" value="RNA-binding S4 domain"/>
    <property type="match status" value="1"/>
</dbReference>